<feature type="transmembrane region" description="Helical" evidence="1">
    <location>
        <begin position="76"/>
        <end position="100"/>
    </location>
</feature>
<reference evidence="2" key="1">
    <citation type="submission" date="2020-01" db="EMBL/GenBank/DDBJ databases">
        <title>Whole-genome analyses of novel actinobacteria.</title>
        <authorList>
            <person name="Sahin N."/>
        </authorList>
    </citation>
    <scope>NUCLEOTIDE SEQUENCE</scope>
    <source>
        <strain evidence="2">YC537</strain>
    </source>
</reference>
<feature type="transmembrane region" description="Helical" evidence="1">
    <location>
        <begin position="136"/>
        <end position="157"/>
    </location>
</feature>
<keyword evidence="3" id="KW-1185">Reference proteome</keyword>
<organism evidence="2 3">
    <name type="scientific">Streptomyces boluensis</name>
    <dbReference type="NCBI Taxonomy" id="1775135"/>
    <lineage>
        <taxon>Bacteria</taxon>
        <taxon>Bacillati</taxon>
        <taxon>Actinomycetota</taxon>
        <taxon>Actinomycetes</taxon>
        <taxon>Kitasatosporales</taxon>
        <taxon>Streptomycetaceae</taxon>
        <taxon>Streptomyces</taxon>
    </lineage>
</organism>
<evidence type="ECO:0000256" key="1">
    <source>
        <dbReference type="SAM" id="Phobius"/>
    </source>
</evidence>
<sequence>MPRPPLPPPPPPPHLRTWPNRDALLHDRSGALELLRRRSLGLAQLGQLWLLCLLALFGWSAVAGGVQMGSAGFPDLVAGVLVAVIGLAIMAPAVIFTVLWSRRHRRVRELLDAWLVLDRQPAVDDRLRAPGLSLTWLLLSFALCALGIWSSYGAAAAASGSDALFTAWLGIGGGVILWTTGLLGIRKAVTHRKLILSRLGDGQRSAPAARPTP</sequence>
<keyword evidence="1" id="KW-0472">Membrane</keyword>
<dbReference type="AlphaFoldDB" id="A0A964UQA0"/>
<gene>
    <name evidence="2" type="ORF">GUY60_18870</name>
</gene>
<protein>
    <submittedName>
        <fullName evidence="2">Uncharacterized protein</fullName>
    </submittedName>
</protein>
<comment type="caution">
    <text evidence="2">The sequence shown here is derived from an EMBL/GenBank/DDBJ whole genome shotgun (WGS) entry which is preliminary data.</text>
</comment>
<name>A0A964UQA0_9ACTN</name>
<proteinExistence type="predicted"/>
<accession>A0A964UQA0</accession>
<evidence type="ECO:0000313" key="2">
    <source>
        <dbReference type="EMBL" id="NBE53448.1"/>
    </source>
</evidence>
<feature type="transmembrane region" description="Helical" evidence="1">
    <location>
        <begin position="45"/>
        <end position="64"/>
    </location>
</feature>
<keyword evidence="1" id="KW-0812">Transmembrane</keyword>
<dbReference type="EMBL" id="JAAAHS010000142">
    <property type="protein sequence ID" value="NBE53448.1"/>
    <property type="molecule type" value="Genomic_DNA"/>
</dbReference>
<evidence type="ECO:0000313" key="3">
    <source>
        <dbReference type="Proteomes" id="UP000598297"/>
    </source>
</evidence>
<keyword evidence="1" id="KW-1133">Transmembrane helix</keyword>
<dbReference type="RefSeq" id="WP_161699347.1">
    <property type="nucleotide sequence ID" value="NZ_JAAAHS010000142.1"/>
</dbReference>
<feature type="transmembrane region" description="Helical" evidence="1">
    <location>
        <begin position="163"/>
        <end position="185"/>
    </location>
</feature>
<dbReference type="Proteomes" id="UP000598297">
    <property type="component" value="Unassembled WGS sequence"/>
</dbReference>
<dbReference type="OrthoDB" id="4247899at2"/>